<accession>A0A146JWZ1</accession>
<gene>
    <name evidence="1" type="ORF">TPC1_31352</name>
</gene>
<protein>
    <submittedName>
        <fullName evidence="1">Uncharacterized protein</fullName>
    </submittedName>
</protein>
<proteinExistence type="predicted"/>
<organism evidence="1">
    <name type="scientific">Trepomonas sp. PC1</name>
    <dbReference type="NCBI Taxonomy" id="1076344"/>
    <lineage>
        <taxon>Eukaryota</taxon>
        <taxon>Metamonada</taxon>
        <taxon>Diplomonadida</taxon>
        <taxon>Hexamitidae</taxon>
        <taxon>Hexamitinae</taxon>
        <taxon>Trepomonas</taxon>
    </lineage>
</organism>
<feature type="non-terminal residue" evidence="1">
    <location>
        <position position="1"/>
    </location>
</feature>
<name>A0A146JWZ1_9EUKA</name>
<dbReference type="EMBL" id="GDID01007453">
    <property type="protein sequence ID" value="JAP89153.1"/>
    <property type="molecule type" value="Transcribed_RNA"/>
</dbReference>
<sequence length="370" mass="43637">VKASNRAYLLSKRFSVYSLQGTKGTIINGTVQRVANSYGTQALINPRHVLPLVQPSMYLSSNNIFSLISFMKSEALQSILQTIKDIFNSISTETVDYVQYQDKFYQKLSFDMRLTEENPICLFQRACLSCNLSDEQGFLRLCELSPDDDLLKFYKCSFSLVNELLVVKQKFFQHHHVYMQLFLECKNEQNFKQVLLLHKKHKLKRFDKFIQDHIFEFTISFQTLVLQFYQNTKTTLKLLFQDLIQEIYDQIENIKFFGANQTHMNAFLHILNSAEDKITVFTNLVEREIFKVDLKLFVKEAFDEKQINDLKEKLENDQKSDILALLFQIDEKNWEFAENLQFGLNTIRKQAKIEKNLEENEQLLDILEMM</sequence>
<reference evidence="1" key="1">
    <citation type="submission" date="2015-07" db="EMBL/GenBank/DDBJ databases">
        <title>Adaptation to a free-living lifestyle via gene acquisitions in the diplomonad Trepomonas sp. PC1.</title>
        <authorList>
            <person name="Xu F."/>
            <person name="Jerlstrom-Hultqvist J."/>
            <person name="Kolisko M."/>
            <person name="Simpson A.G.B."/>
            <person name="Roger A.J."/>
            <person name="Svard S.G."/>
            <person name="Andersson J.O."/>
        </authorList>
    </citation>
    <scope>NUCLEOTIDE SEQUENCE</scope>
    <source>
        <strain evidence="1">PC1</strain>
    </source>
</reference>
<evidence type="ECO:0000313" key="1">
    <source>
        <dbReference type="EMBL" id="JAP89153.1"/>
    </source>
</evidence>
<dbReference type="AlphaFoldDB" id="A0A146JWZ1"/>